<dbReference type="Proteomes" id="UP000287651">
    <property type="component" value="Unassembled WGS sequence"/>
</dbReference>
<comment type="caution">
    <text evidence="1">The sequence shown here is derived from an EMBL/GenBank/DDBJ whole genome shotgun (WGS) entry which is preliminary data.</text>
</comment>
<evidence type="ECO:0000313" key="1">
    <source>
        <dbReference type="EMBL" id="RRT72069.1"/>
    </source>
</evidence>
<dbReference type="EMBL" id="AMZH03003519">
    <property type="protein sequence ID" value="RRT72069.1"/>
    <property type="molecule type" value="Genomic_DNA"/>
</dbReference>
<sequence length="145" mass="15799">MRFCRVAMFVVYVEMASHGSSSSPFSISSLSSSIHYVEGLSDTIEAIDPRPEVVGHPSSSSEVEVLSSSSGGVALTDAKVLKALMIMQLCYNNDSTMTVKRLAEVQNRFYVSEEYKLHVPLPGQCSYDTFQDGFGLSIDALEMGL</sequence>
<proteinExistence type="predicted"/>
<accession>A0A427A751</accession>
<organism evidence="1 2">
    <name type="scientific">Ensete ventricosum</name>
    <name type="common">Abyssinian banana</name>
    <name type="synonym">Musa ensete</name>
    <dbReference type="NCBI Taxonomy" id="4639"/>
    <lineage>
        <taxon>Eukaryota</taxon>
        <taxon>Viridiplantae</taxon>
        <taxon>Streptophyta</taxon>
        <taxon>Embryophyta</taxon>
        <taxon>Tracheophyta</taxon>
        <taxon>Spermatophyta</taxon>
        <taxon>Magnoliopsida</taxon>
        <taxon>Liliopsida</taxon>
        <taxon>Zingiberales</taxon>
        <taxon>Musaceae</taxon>
        <taxon>Ensete</taxon>
    </lineage>
</organism>
<protein>
    <submittedName>
        <fullName evidence="1">Uncharacterized protein</fullName>
    </submittedName>
</protein>
<evidence type="ECO:0000313" key="2">
    <source>
        <dbReference type="Proteomes" id="UP000287651"/>
    </source>
</evidence>
<dbReference type="AlphaFoldDB" id="A0A427A751"/>
<reference evidence="1 2" key="1">
    <citation type="journal article" date="2014" name="Agronomy (Basel)">
        <title>A Draft Genome Sequence for Ensete ventricosum, the Drought-Tolerant Tree Against Hunger.</title>
        <authorList>
            <person name="Harrison J."/>
            <person name="Moore K.A."/>
            <person name="Paszkiewicz K."/>
            <person name="Jones T."/>
            <person name="Grant M."/>
            <person name="Ambacheew D."/>
            <person name="Muzemil S."/>
            <person name="Studholme D.J."/>
        </authorList>
    </citation>
    <scope>NUCLEOTIDE SEQUENCE [LARGE SCALE GENOMIC DNA]</scope>
</reference>
<name>A0A427A751_ENSVE</name>
<gene>
    <name evidence="1" type="ORF">B296_00024913</name>
</gene>